<gene>
    <name evidence="1" type="ORF">OPKNFCMD_6056</name>
</gene>
<sequence>MMGSSANPGWSGPRTVRRWPTYNLFRRREEPDLVCAVPSDYPVPSFLSGTAWVFAGSIADPAAAPPGFVPRTAEHGIDLNGFHLFHQLAASPRRSPRTLVRAAG</sequence>
<protein>
    <submittedName>
        <fullName evidence="1">Uncharacterized protein</fullName>
    </submittedName>
</protein>
<evidence type="ECO:0000313" key="1">
    <source>
        <dbReference type="EMBL" id="GJD53281.1"/>
    </source>
</evidence>
<organism evidence="1 2">
    <name type="scientific">Methylobacterium crusticola</name>
    <dbReference type="NCBI Taxonomy" id="1697972"/>
    <lineage>
        <taxon>Bacteria</taxon>
        <taxon>Pseudomonadati</taxon>
        <taxon>Pseudomonadota</taxon>
        <taxon>Alphaproteobacteria</taxon>
        <taxon>Hyphomicrobiales</taxon>
        <taxon>Methylobacteriaceae</taxon>
        <taxon>Methylobacterium</taxon>
    </lineage>
</organism>
<proteinExistence type="predicted"/>
<comment type="caution">
    <text evidence="1">The sequence shown here is derived from an EMBL/GenBank/DDBJ whole genome shotgun (WGS) entry which is preliminary data.</text>
</comment>
<accession>A0ABQ4R6H0</accession>
<dbReference type="Proteomes" id="UP001055167">
    <property type="component" value="Unassembled WGS sequence"/>
</dbReference>
<name>A0ABQ4R6H0_9HYPH</name>
<dbReference type="RefSeq" id="WP_128562842.1">
    <property type="nucleotide sequence ID" value="NZ_BPQH01000027.1"/>
</dbReference>
<reference evidence="1" key="1">
    <citation type="journal article" date="2021" name="Front. Microbiol.">
        <title>Comprehensive Comparative Genomics and Phenotyping of Methylobacterium Species.</title>
        <authorList>
            <person name="Alessa O."/>
            <person name="Ogura Y."/>
            <person name="Fujitani Y."/>
            <person name="Takami H."/>
            <person name="Hayashi T."/>
            <person name="Sahin N."/>
            <person name="Tani A."/>
        </authorList>
    </citation>
    <scope>NUCLEOTIDE SEQUENCE</scope>
    <source>
        <strain evidence="1">KCTC 52305</strain>
    </source>
</reference>
<evidence type="ECO:0000313" key="2">
    <source>
        <dbReference type="Proteomes" id="UP001055167"/>
    </source>
</evidence>
<reference evidence="1" key="2">
    <citation type="submission" date="2021-08" db="EMBL/GenBank/DDBJ databases">
        <authorList>
            <person name="Tani A."/>
            <person name="Ola A."/>
            <person name="Ogura Y."/>
            <person name="Katsura K."/>
            <person name="Hayashi T."/>
        </authorList>
    </citation>
    <scope>NUCLEOTIDE SEQUENCE</scope>
    <source>
        <strain evidence="1">KCTC 52305</strain>
    </source>
</reference>
<keyword evidence="2" id="KW-1185">Reference proteome</keyword>
<dbReference type="EMBL" id="BPQH01000027">
    <property type="protein sequence ID" value="GJD53281.1"/>
    <property type="molecule type" value="Genomic_DNA"/>
</dbReference>